<sequence>MPENNTRPIDINNRFVVPFLPRFISNTLPVFDAVAKIDVARPGVGAAESGDKLGGGDAIGNILEFGAVILITI</sequence>
<reference evidence="1 2" key="1">
    <citation type="journal article" date="2017" name="Genome Announc.">
        <title>Draft Genome Sequences of Salinivibrio proteolyticus, Salinivibrio sharmensis, Salinivibrio siamensis, Salinivibrio costicola subsp. alcaliphilus, Salinivibrio costicola subsp. vallismortis, and 29 New Isolates Belonging to the Genus Salinivibrio.</title>
        <authorList>
            <person name="Lopez-Hermoso C."/>
            <person name="de la Haba R.R."/>
            <person name="Sanchez-Porro C."/>
            <person name="Bayliss S.C."/>
            <person name="Feil E.J."/>
            <person name="Ventosa A."/>
        </authorList>
    </citation>
    <scope>NUCLEOTIDE SEQUENCE [LARGE SCALE GENOMIC DNA]</scope>
    <source>
        <strain evidence="1 2">AL184</strain>
    </source>
</reference>
<dbReference type="Proteomes" id="UP000189021">
    <property type="component" value="Unassembled WGS sequence"/>
</dbReference>
<name>A0AB36JY35_9GAMM</name>
<protein>
    <submittedName>
        <fullName evidence="1">Uncharacterized protein</fullName>
    </submittedName>
</protein>
<accession>A0AB36JY35</accession>
<evidence type="ECO:0000313" key="2">
    <source>
        <dbReference type="Proteomes" id="UP000189021"/>
    </source>
</evidence>
<evidence type="ECO:0000313" key="1">
    <source>
        <dbReference type="EMBL" id="OOE40042.1"/>
    </source>
</evidence>
<proteinExistence type="predicted"/>
<keyword evidence="2" id="KW-1185">Reference proteome</keyword>
<dbReference type="AlphaFoldDB" id="A0AB36JY35"/>
<gene>
    <name evidence="1" type="ORF">BZG00_06905</name>
</gene>
<dbReference type="EMBL" id="MUEK01000005">
    <property type="protein sequence ID" value="OOE40042.1"/>
    <property type="molecule type" value="Genomic_DNA"/>
</dbReference>
<comment type="caution">
    <text evidence="1">The sequence shown here is derived from an EMBL/GenBank/DDBJ whole genome shotgun (WGS) entry which is preliminary data.</text>
</comment>
<organism evidence="1 2">
    <name type="scientific">Salinivibrio kushneri</name>
    <dbReference type="NCBI Taxonomy" id="1908198"/>
    <lineage>
        <taxon>Bacteria</taxon>
        <taxon>Pseudomonadati</taxon>
        <taxon>Pseudomonadota</taxon>
        <taxon>Gammaproteobacteria</taxon>
        <taxon>Vibrionales</taxon>
        <taxon>Vibrionaceae</taxon>
        <taxon>Salinivibrio</taxon>
    </lineage>
</organism>